<evidence type="ECO:0000256" key="1">
    <source>
        <dbReference type="SAM" id="Coils"/>
    </source>
</evidence>
<organism evidence="4 5">
    <name type="scientific">Leptospira bouyouniensis</name>
    <dbReference type="NCBI Taxonomy" id="2484911"/>
    <lineage>
        <taxon>Bacteria</taxon>
        <taxon>Pseudomonadati</taxon>
        <taxon>Spirochaetota</taxon>
        <taxon>Spirochaetia</taxon>
        <taxon>Leptospirales</taxon>
        <taxon>Leptospiraceae</taxon>
        <taxon>Leptospira</taxon>
    </lineage>
</organism>
<gene>
    <name evidence="4" type="ORF">EHQ10_00405</name>
</gene>
<evidence type="ECO:0000313" key="4">
    <source>
        <dbReference type="EMBL" id="TGK54173.1"/>
    </source>
</evidence>
<dbReference type="EMBL" id="RQFD01000002">
    <property type="protein sequence ID" value="TGK54173.1"/>
    <property type="molecule type" value="Genomic_DNA"/>
</dbReference>
<sequence length="532" mass="58861">TIASGAALLYGSGGTSGTPTANSGETVVMERTRREEEEGDDPNPEEGNDQQNESLPMSEMTMIDGGSITLDREPAYGQSIVPVTIATGTHSSEITSNQQVTARGGEVTKPKPYPIDPSLNAKPITVQKEVYSLSDSDKKAIAELKTKLSGIKVSDNEPEMVKTREAIAYKNNYFIENLGKVGTEIQDLKEKIDRTKKEIDDLKKGNGLFTSTVDPTVLQMNLTSDLQKLETLNKEYNSIQGKYQDYNTKDTKKEMDHARELALTRLQDSVIENPFRQELRLNELALMGMEKGTFEYKETDARIKILKDNVSEFEKAKDLLLNSSGDMQAKAAEYMLSVNPNLTIPYPTHKTETLTLSNSQAQPGFFSSPKFEGVLPGANVPGAIVSANEEDHKARHGISDYYAVDIALPHGTPYNAVAPGIAEVKYDDPKRGNYVKITHDHGLSTIYMHNSDFLVDDSKPVAVDPTTPIARVGNTGNTRSDYPKGPPLNGGSHIHFEIHLDGKRVPINSFDWDRYKNEGKTYLDEVRKRLEK</sequence>
<feature type="non-terminal residue" evidence="4">
    <location>
        <position position="1"/>
    </location>
</feature>
<evidence type="ECO:0000256" key="2">
    <source>
        <dbReference type="SAM" id="MobiDB-lite"/>
    </source>
</evidence>
<dbReference type="InterPro" id="IPR016047">
    <property type="entry name" value="M23ase_b-sheet_dom"/>
</dbReference>
<reference evidence="5" key="1">
    <citation type="journal article" date="2019" name="PLoS Negl. Trop. Dis.">
        <title>Revisiting the worldwide diversity of Leptospira species in the environment.</title>
        <authorList>
            <person name="Vincent A.T."/>
            <person name="Schiettekatte O."/>
            <person name="Bourhy P."/>
            <person name="Veyrier F.J."/>
            <person name="Picardeau M."/>
        </authorList>
    </citation>
    <scope>NUCLEOTIDE SEQUENCE [LARGE SCALE GENOMIC DNA]</scope>
    <source>
        <strain evidence="5">201800295</strain>
    </source>
</reference>
<dbReference type="InterPro" id="IPR011055">
    <property type="entry name" value="Dup_hybrid_motif"/>
</dbReference>
<feature type="domain" description="M23ase beta-sheet core" evidence="3">
    <location>
        <begin position="402"/>
        <end position="505"/>
    </location>
</feature>
<protein>
    <recommendedName>
        <fullName evidence="3">M23ase beta-sheet core domain-containing protein</fullName>
    </recommendedName>
</protein>
<name>A0ABY2L9I0_9LEPT</name>
<feature type="compositionally biased region" description="Low complexity" evidence="2">
    <location>
        <begin position="17"/>
        <end position="27"/>
    </location>
</feature>
<dbReference type="RefSeq" id="WP_167881942.1">
    <property type="nucleotide sequence ID" value="NZ_RQFD01000002.1"/>
</dbReference>
<dbReference type="Proteomes" id="UP000297617">
    <property type="component" value="Unassembled WGS sequence"/>
</dbReference>
<feature type="region of interest" description="Disordered" evidence="2">
    <location>
        <begin position="94"/>
        <end position="119"/>
    </location>
</feature>
<dbReference type="Gene3D" id="2.70.70.10">
    <property type="entry name" value="Glucose Permease (Domain IIA)"/>
    <property type="match status" value="1"/>
</dbReference>
<proteinExistence type="predicted"/>
<keyword evidence="1" id="KW-0175">Coiled coil</keyword>
<dbReference type="PANTHER" id="PTHR21666:SF294">
    <property type="entry name" value="PEPTIDASE M23"/>
    <property type="match status" value="1"/>
</dbReference>
<accession>A0ABY2L9I0</accession>
<feature type="region of interest" description="Disordered" evidence="2">
    <location>
        <begin position="1"/>
        <end position="57"/>
    </location>
</feature>
<feature type="compositionally biased region" description="Acidic residues" evidence="2">
    <location>
        <begin position="37"/>
        <end position="48"/>
    </location>
</feature>
<feature type="compositionally biased region" description="Low complexity" evidence="2">
    <location>
        <begin position="1"/>
        <end position="10"/>
    </location>
</feature>
<comment type="caution">
    <text evidence="4">The sequence shown here is derived from an EMBL/GenBank/DDBJ whole genome shotgun (WGS) entry which is preliminary data.</text>
</comment>
<dbReference type="PANTHER" id="PTHR21666">
    <property type="entry name" value="PEPTIDASE-RELATED"/>
    <property type="match status" value="1"/>
</dbReference>
<feature type="coiled-coil region" evidence="1">
    <location>
        <begin position="178"/>
        <end position="205"/>
    </location>
</feature>
<evidence type="ECO:0000259" key="3">
    <source>
        <dbReference type="Pfam" id="PF01551"/>
    </source>
</evidence>
<keyword evidence="5" id="KW-1185">Reference proteome</keyword>
<dbReference type="Pfam" id="PF01551">
    <property type="entry name" value="Peptidase_M23"/>
    <property type="match status" value="1"/>
</dbReference>
<dbReference type="InterPro" id="IPR050570">
    <property type="entry name" value="Cell_wall_metabolism_enzyme"/>
</dbReference>
<evidence type="ECO:0000313" key="5">
    <source>
        <dbReference type="Proteomes" id="UP000297617"/>
    </source>
</evidence>
<dbReference type="SUPFAM" id="SSF51261">
    <property type="entry name" value="Duplicated hybrid motif"/>
    <property type="match status" value="1"/>
</dbReference>
<dbReference type="CDD" id="cd12797">
    <property type="entry name" value="M23_peptidase"/>
    <property type="match status" value="1"/>
</dbReference>